<dbReference type="GO" id="GO:0006526">
    <property type="term" value="P:L-arginine biosynthetic process"/>
    <property type="evidence" value="ECO:0007669"/>
    <property type="project" value="InterPro"/>
</dbReference>
<organism evidence="6 7">
    <name type="scientific">Vitis vinifera</name>
    <name type="common">Grape</name>
    <dbReference type="NCBI Taxonomy" id="29760"/>
    <lineage>
        <taxon>Eukaryota</taxon>
        <taxon>Viridiplantae</taxon>
        <taxon>Streptophyta</taxon>
        <taxon>Embryophyta</taxon>
        <taxon>Tracheophyta</taxon>
        <taxon>Spermatophyta</taxon>
        <taxon>Magnoliopsida</taxon>
        <taxon>eudicotyledons</taxon>
        <taxon>Gunneridae</taxon>
        <taxon>Pentapetalae</taxon>
        <taxon>rosids</taxon>
        <taxon>Vitales</taxon>
        <taxon>Vitaceae</taxon>
        <taxon>Viteae</taxon>
        <taxon>Vitis</taxon>
    </lineage>
</organism>
<dbReference type="PaxDb" id="29760-VIT_19s0014g00050.t01"/>
<dbReference type="InParanoid" id="E0CRY4"/>
<dbReference type="HOGENOM" id="CLU_1952776_0_0_1"/>
<dbReference type="eggNOG" id="KOG1706">
    <property type="taxonomic scope" value="Eukaryota"/>
</dbReference>
<keyword evidence="1" id="KW-0436">Ligase</keyword>
<evidence type="ECO:0000313" key="6">
    <source>
        <dbReference type="EMBL" id="CBI20083.3"/>
    </source>
</evidence>
<dbReference type="GO" id="GO:0004055">
    <property type="term" value="F:argininosuccinate synthase activity"/>
    <property type="evidence" value="ECO:0007669"/>
    <property type="project" value="InterPro"/>
</dbReference>
<dbReference type="AlphaFoldDB" id="E0CRY4"/>
<reference evidence="7" key="1">
    <citation type="journal article" date="2007" name="Nature">
        <title>The grapevine genome sequence suggests ancestral hexaploidization in major angiosperm phyla.</title>
        <authorList>
            <consortium name="The French-Italian Public Consortium for Grapevine Genome Characterization."/>
            <person name="Jaillon O."/>
            <person name="Aury J.-M."/>
            <person name="Noel B."/>
            <person name="Policriti A."/>
            <person name="Clepet C."/>
            <person name="Casagrande A."/>
            <person name="Choisne N."/>
            <person name="Aubourg S."/>
            <person name="Vitulo N."/>
            <person name="Jubin C."/>
            <person name="Vezzi A."/>
            <person name="Legeai F."/>
            <person name="Hugueney P."/>
            <person name="Dasilva C."/>
            <person name="Horner D."/>
            <person name="Mica E."/>
            <person name="Jublot D."/>
            <person name="Poulain J."/>
            <person name="Bruyere C."/>
            <person name="Billault A."/>
            <person name="Segurens B."/>
            <person name="Gouyvenoux M."/>
            <person name="Ugarte E."/>
            <person name="Cattonaro F."/>
            <person name="Anthouard V."/>
            <person name="Vico V."/>
            <person name="Del Fabbro C."/>
            <person name="Alaux M."/>
            <person name="Di Gaspero G."/>
            <person name="Dumas V."/>
            <person name="Felice N."/>
            <person name="Paillard S."/>
            <person name="Juman I."/>
            <person name="Moroldo M."/>
            <person name="Scalabrin S."/>
            <person name="Canaguier A."/>
            <person name="Le Clainche I."/>
            <person name="Malacrida G."/>
            <person name="Durand E."/>
            <person name="Pesole G."/>
            <person name="Laucou V."/>
            <person name="Chatelet P."/>
            <person name="Merdinoglu D."/>
            <person name="Delledonne M."/>
            <person name="Pezzotti M."/>
            <person name="Lecharny A."/>
            <person name="Scarpelli C."/>
            <person name="Artiguenave F."/>
            <person name="Pe M.E."/>
            <person name="Valle G."/>
            <person name="Morgante M."/>
            <person name="Caboche M."/>
            <person name="Adam-Blondon A.-F."/>
            <person name="Weissenbach J."/>
            <person name="Quetier F."/>
            <person name="Wincker P."/>
        </authorList>
    </citation>
    <scope>NUCLEOTIDE SEQUENCE [LARGE SCALE GENOMIC DNA]</scope>
    <source>
        <strain evidence="7">cv. Pinot noir / PN40024</strain>
    </source>
</reference>
<dbReference type="PROSITE" id="PS00565">
    <property type="entry name" value="ARGININOSUCCIN_SYN_2"/>
    <property type="match status" value="1"/>
</dbReference>
<evidence type="ECO:0000259" key="5">
    <source>
        <dbReference type="Pfam" id="PF00764"/>
    </source>
</evidence>
<dbReference type="InterPro" id="IPR018223">
    <property type="entry name" value="Arginosuc_synth_CS"/>
</dbReference>
<sequence length="129" mass="14166">MVDVAKEVGAGAVCLGCTGKGNDQVRFELTFLALNPKLNIVAPWREWDIAGSEEAIEYARKHSVPVPVTKNSIFCRDRNVWHISHEVSVVVVLNLALVIVMGGGGVFTWCGGLNNRSKSRIDRFLISED</sequence>
<feature type="domain" description="Arginosuccinate synthase-like N-terminal" evidence="5">
    <location>
        <begin position="1"/>
        <end position="65"/>
    </location>
</feature>
<keyword evidence="3" id="KW-0067">ATP-binding</keyword>
<accession>E0CRY4</accession>
<dbReference type="InterPro" id="IPR001518">
    <property type="entry name" value="Arginosuc_synth"/>
</dbReference>
<dbReference type="EMBL" id="FN595229">
    <property type="protein sequence ID" value="CBI20083.3"/>
    <property type="molecule type" value="Genomic_DNA"/>
</dbReference>
<evidence type="ECO:0000256" key="2">
    <source>
        <dbReference type="ARBA" id="ARBA00022741"/>
    </source>
</evidence>
<keyword evidence="4" id="KW-1133">Transmembrane helix</keyword>
<dbReference type="Gene3D" id="3.40.50.620">
    <property type="entry name" value="HUPs"/>
    <property type="match status" value="1"/>
</dbReference>
<keyword evidence="7" id="KW-1185">Reference proteome</keyword>
<keyword evidence="4" id="KW-0812">Transmembrane</keyword>
<feature type="transmembrane region" description="Helical" evidence="4">
    <location>
        <begin position="87"/>
        <end position="110"/>
    </location>
</feature>
<dbReference type="InterPro" id="IPR014729">
    <property type="entry name" value="Rossmann-like_a/b/a_fold"/>
</dbReference>
<proteinExistence type="predicted"/>
<dbReference type="PANTHER" id="PTHR11587">
    <property type="entry name" value="ARGININOSUCCINATE SYNTHASE"/>
    <property type="match status" value="1"/>
</dbReference>
<name>E0CRY4_VITVI</name>
<dbReference type="Pfam" id="PF00764">
    <property type="entry name" value="Arginosuc_synth"/>
    <property type="match status" value="1"/>
</dbReference>
<dbReference type="GO" id="GO:0005524">
    <property type="term" value="F:ATP binding"/>
    <property type="evidence" value="ECO:0007669"/>
    <property type="project" value="UniProtKB-KW"/>
</dbReference>
<dbReference type="PANTHER" id="PTHR11587:SF2">
    <property type="entry name" value="ARGININOSUCCINATE SYNTHASE"/>
    <property type="match status" value="1"/>
</dbReference>
<dbReference type="Proteomes" id="UP000009183">
    <property type="component" value="Chromosome 19"/>
</dbReference>
<evidence type="ECO:0000256" key="4">
    <source>
        <dbReference type="SAM" id="Phobius"/>
    </source>
</evidence>
<keyword evidence="2" id="KW-0547">Nucleotide-binding</keyword>
<dbReference type="STRING" id="29760.E0CRY4"/>
<dbReference type="InterPro" id="IPR048267">
    <property type="entry name" value="Arginosuc_syn_N"/>
</dbReference>
<keyword evidence="4" id="KW-0472">Membrane</keyword>
<evidence type="ECO:0000313" key="7">
    <source>
        <dbReference type="Proteomes" id="UP000009183"/>
    </source>
</evidence>
<gene>
    <name evidence="6" type="ordered locus">VIT_19s0014g00050</name>
</gene>
<protein>
    <recommendedName>
        <fullName evidence="5">Arginosuccinate synthase-like N-terminal domain-containing protein</fullName>
    </recommendedName>
</protein>
<dbReference type="SUPFAM" id="SSF52402">
    <property type="entry name" value="Adenine nucleotide alpha hydrolases-like"/>
    <property type="match status" value="1"/>
</dbReference>
<evidence type="ECO:0000256" key="1">
    <source>
        <dbReference type="ARBA" id="ARBA00022598"/>
    </source>
</evidence>
<evidence type="ECO:0000256" key="3">
    <source>
        <dbReference type="ARBA" id="ARBA00022840"/>
    </source>
</evidence>